<keyword evidence="3" id="KW-1185">Reference proteome</keyword>
<evidence type="ECO:0000313" key="2">
    <source>
        <dbReference type="EMBL" id="KAK3299197.1"/>
    </source>
</evidence>
<reference evidence="2" key="2">
    <citation type="submission" date="2023-06" db="EMBL/GenBank/DDBJ databases">
        <authorList>
            <consortium name="Lawrence Berkeley National Laboratory"/>
            <person name="Haridas S."/>
            <person name="Hensen N."/>
            <person name="Bonometti L."/>
            <person name="Westerberg I."/>
            <person name="Brannstrom I.O."/>
            <person name="Guillou S."/>
            <person name="Cros-Aarteil S."/>
            <person name="Calhoun S."/>
            <person name="Kuo A."/>
            <person name="Mondo S."/>
            <person name="Pangilinan J."/>
            <person name="Riley R."/>
            <person name="Labutti K."/>
            <person name="Andreopoulos B."/>
            <person name="Lipzen A."/>
            <person name="Chen C."/>
            <person name="Yanf M."/>
            <person name="Daum C."/>
            <person name="Ng V."/>
            <person name="Clum A."/>
            <person name="Steindorff A."/>
            <person name="Ohm R."/>
            <person name="Martin F."/>
            <person name="Silar P."/>
            <person name="Natvig D."/>
            <person name="Lalanne C."/>
            <person name="Gautier V."/>
            <person name="Ament-Velasquez S.L."/>
            <person name="Kruys A."/>
            <person name="Hutchinson M.I."/>
            <person name="Powell A.J."/>
            <person name="Barry K."/>
            <person name="Miller A.N."/>
            <person name="Grigoriev I.V."/>
            <person name="Debuchy R."/>
            <person name="Gladieux P."/>
            <person name="Thoren M.H."/>
            <person name="Johannesson H."/>
        </authorList>
    </citation>
    <scope>NUCLEOTIDE SEQUENCE</scope>
    <source>
        <strain evidence="2">CBS 168.71</strain>
    </source>
</reference>
<feature type="region of interest" description="Disordered" evidence="1">
    <location>
        <begin position="41"/>
        <end position="102"/>
    </location>
</feature>
<feature type="compositionally biased region" description="Low complexity" evidence="1">
    <location>
        <begin position="88"/>
        <end position="102"/>
    </location>
</feature>
<sequence>MRFLPLLVPLASAETLGSWTISALSRQCTPSNTACTYTLSLTTPDPPRQQHQQQQQQHTCTFTITSPDPDPANHPASHTDFTAIPCHNSNPNTNPNTNNDNDINIQNKYTYTLTGSWNPQGSFLTLVPTDPAAGRHAFFGYGEAELAGGRVAGLRRAAVYRVGAFDGAGEDVVKEGVGSNGGGGGGGGVRRGVVEKRGRMRVGMEMMEEEGSEMMGGGVERVGKRGDAEEGSKWQIKGLTRFPDMAANTTTWQFTIVHSGGEETHCSPTAPTSDPVGSFYGIPCGINDDADFKASWGVPNGTDAWFGYEQVSHNQWLGDSKKEPVYYTGCG</sequence>
<proteinExistence type="predicted"/>
<dbReference type="Proteomes" id="UP001278766">
    <property type="component" value="Unassembled WGS sequence"/>
</dbReference>
<evidence type="ECO:0000256" key="1">
    <source>
        <dbReference type="SAM" id="MobiDB-lite"/>
    </source>
</evidence>
<dbReference type="GeneID" id="87844238"/>
<name>A0AAE0HMB6_9PEZI</name>
<organism evidence="2 3">
    <name type="scientific">Chaetomium fimeti</name>
    <dbReference type="NCBI Taxonomy" id="1854472"/>
    <lineage>
        <taxon>Eukaryota</taxon>
        <taxon>Fungi</taxon>
        <taxon>Dikarya</taxon>
        <taxon>Ascomycota</taxon>
        <taxon>Pezizomycotina</taxon>
        <taxon>Sordariomycetes</taxon>
        <taxon>Sordariomycetidae</taxon>
        <taxon>Sordariales</taxon>
        <taxon>Chaetomiaceae</taxon>
        <taxon>Chaetomium</taxon>
    </lineage>
</organism>
<reference evidence="2" key="1">
    <citation type="journal article" date="2023" name="Mol. Phylogenet. Evol.">
        <title>Genome-scale phylogeny and comparative genomics of the fungal order Sordariales.</title>
        <authorList>
            <person name="Hensen N."/>
            <person name="Bonometti L."/>
            <person name="Westerberg I."/>
            <person name="Brannstrom I.O."/>
            <person name="Guillou S."/>
            <person name="Cros-Aarteil S."/>
            <person name="Calhoun S."/>
            <person name="Haridas S."/>
            <person name="Kuo A."/>
            <person name="Mondo S."/>
            <person name="Pangilinan J."/>
            <person name="Riley R."/>
            <person name="LaButti K."/>
            <person name="Andreopoulos B."/>
            <person name="Lipzen A."/>
            <person name="Chen C."/>
            <person name="Yan M."/>
            <person name="Daum C."/>
            <person name="Ng V."/>
            <person name="Clum A."/>
            <person name="Steindorff A."/>
            <person name="Ohm R.A."/>
            <person name="Martin F."/>
            <person name="Silar P."/>
            <person name="Natvig D.O."/>
            <person name="Lalanne C."/>
            <person name="Gautier V."/>
            <person name="Ament-Velasquez S.L."/>
            <person name="Kruys A."/>
            <person name="Hutchinson M.I."/>
            <person name="Powell A.J."/>
            <person name="Barry K."/>
            <person name="Miller A.N."/>
            <person name="Grigoriev I.V."/>
            <person name="Debuchy R."/>
            <person name="Gladieux P."/>
            <person name="Hiltunen Thoren M."/>
            <person name="Johannesson H."/>
        </authorList>
    </citation>
    <scope>NUCLEOTIDE SEQUENCE</scope>
    <source>
        <strain evidence="2">CBS 168.71</strain>
    </source>
</reference>
<dbReference type="AlphaFoldDB" id="A0AAE0HMB6"/>
<dbReference type="RefSeq" id="XP_062662711.1">
    <property type="nucleotide sequence ID" value="XM_062807290.1"/>
</dbReference>
<accession>A0AAE0HMB6</accession>
<protein>
    <submittedName>
        <fullName evidence="2">Uncharacterized protein</fullName>
    </submittedName>
</protein>
<evidence type="ECO:0000313" key="3">
    <source>
        <dbReference type="Proteomes" id="UP001278766"/>
    </source>
</evidence>
<dbReference type="EMBL" id="JAUEPN010000002">
    <property type="protein sequence ID" value="KAK3299197.1"/>
    <property type="molecule type" value="Genomic_DNA"/>
</dbReference>
<gene>
    <name evidence="2" type="ORF">B0H64DRAFT_454985</name>
</gene>
<feature type="compositionally biased region" description="Low complexity" evidence="1">
    <location>
        <begin position="49"/>
        <end position="58"/>
    </location>
</feature>
<comment type="caution">
    <text evidence="2">The sequence shown here is derived from an EMBL/GenBank/DDBJ whole genome shotgun (WGS) entry which is preliminary data.</text>
</comment>